<sequence length="52" mass="6041">MMYVRQIETLLGCDRDTAMAVFDLMYDLDLSECTDRQFNQAARVAYAELQSQ</sequence>
<protein>
    <submittedName>
        <fullName evidence="1">Uncharacterized protein</fullName>
    </submittedName>
</protein>
<accession>A0A6J5LAC5</accession>
<evidence type="ECO:0000313" key="1">
    <source>
        <dbReference type="EMBL" id="CAB4131538.1"/>
    </source>
</evidence>
<gene>
    <name evidence="1" type="ORF">UFOVP132_136</name>
</gene>
<dbReference type="EMBL" id="LR796247">
    <property type="protein sequence ID" value="CAB4131538.1"/>
    <property type="molecule type" value="Genomic_DNA"/>
</dbReference>
<organism evidence="1">
    <name type="scientific">uncultured Caudovirales phage</name>
    <dbReference type="NCBI Taxonomy" id="2100421"/>
    <lineage>
        <taxon>Viruses</taxon>
        <taxon>Duplodnaviria</taxon>
        <taxon>Heunggongvirae</taxon>
        <taxon>Uroviricota</taxon>
        <taxon>Caudoviricetes</taxon>
        <taxon>Peduoviridae</taxon>
        <taxon>Maltschvirus</taxon>
        <taxon>Maltschvirus maltsch</taxon>
    </lineage>
</organism>
<name>A0A6J5LAC5_9CAUD</name>
<reference evidence="1" key="1">
    <citation type="submission" date="2020-04" db="EMBL/GenBank/DDBJ databases">
        <authorList>
            <person name="Chiriac C."/>
            <person name="Salcher M."/>
            <person name="Ghai R."/>
            <person name="Kavagutti S V."/>
        </authorList>
    </citation>
    <scope>NUCLEOTIDE SEQUENCE</scope>
</reference>
<proteinExistence type="predicted"/>